<sequence length="287" mass="33849">MANIVDQASESYRLTIETKYNEILATKFGGNEILAELIVSSLISIGLYWILGLIYFVVDYTKKPAFFYQFKIQRNNDQLKKDKVGKLLNQIVFNQIFHVILAYGLLLIKYKYFPIQRKVPTLTWFLFEFVMFNLIREVTFYYSHRALHHSSVYKYIHKRHHEWQSPIALAAVYSHPIEHVLSNIFPIILGPILMHSHNLSGYIWMAYSIWETLIAHCGYHFPGSPISPVFHDYHHLKFTCNFGVYGLLDKLHGTDKLYRNSPFYKLPRIYFSLKPSTDMIYNSDKME</sequence>
<dbReference type="GO" id="GO:0005506">
    <property type="term" value="F:iron ion binding"/>
    <property type="evidence" value="ECO:0007669"/>
    <property type="project" value="InterPro"/>
</dbReference>
<dbReference type="GO" id="GO:0016491">
    <property type="term" value="F:oxidoreductase activity"/>
    <property type="evidence" value="ECO:0007669"/>
    <property type="project" value="InterPro"/>
</dbReference>
<evidence type="ECO:0000259" key="6">
    <source>
        <dbReference type="Pfam" id="PF04116"/>
    </source>
</evidence>
<dbReference type="GO" id="GO:0016020">
    <property type="term" value="C:membrane"/>
    <property type="evidence" value="ECO:0007669"/>
    <property type="project" value="UniProtKB-SubCell"/>
</dbReference>
<dbReference type="PANTHER" id="PTHR11863">
    <property type="entry name" value="STEROL DESATURASE"/>
    <property type="match status" value="1"/>
</dbReference>
<evidence type="ECO:0000256" key="5">
    <source>
        <dbReference type="SAM" id="Phobius"/>
    </source>
</evidence>
<comment type="subcellular location">
    <subcellularLocation>
        <location evidence="1">Membrane</location>
    </subcellularLocation>
</comment>
<dbReference type="GO" id="GO:0008610">
    <property type="term" value="P:lipid biosynthetic process"/>
    <property type="evidence" value="ECO:0007669"/>
    <property type="project" value="InterPro"/>
</dbReference>
<dbReference type="OMA" id="YCTPLEH"/>
<keyword evidence="3 5" id="KW-1133">Transmembrane helix</keyword>
<keyword evidence="2 5" id="KW-0812">Transmembrane</keyword>
<evidence type="ECO:0000256" key="4">
    <source>
        <dbReference type="ARBA" id="ARBA00023136"/>
    </source>
</evidence>
<keyword evidence="4 5" id="KW-0472">Membrane</keyword>
<feature type="transmembrane region" description="Helical" evidence="5">
    <location>
        <begin position="37"/>
        <end position="58"/>
    </location>
</feature>
<evidence type="ECO:0000313" key="7">
    <source>
        <dbReference type="EMBL" id="KAJ6224294.1"/>
    </source>
</evidence>
<evidence type="ECO:0000256" key="3">
    <source>
        <dbReference type="ARBA" id="ARBA00022989"/>
    </source>
</evidence>
<feature type="transmembrane region" description="Helical" evidence="5">
    <location>
        <begin position="91"/>
        <end position="110"/>
    </location>
</feature>
<dbReference type="Proteomes" id="UP001142055">
    <property type="component" value="Chromosome 1"/>
</dbReference>
<comment type="caution">
    <text evidence="7">The sequence shown here is derived from an EMBL/GenBank/DDBJ whole genome shotgun (WGS) entry which is preliminary data.</text>
</comment>
<evidence type="ECO:0000256" key="2">
    <source>
        <dbReference type="ARBA" id="ARBA00022692"/>
    </source>
</evidence>
<evidence type="ECO:0000313" key="8">
    <source>
        <dbReference type="Proteomes" id="UP001142055"/>
    </source>
</evidence>
<proteinExistence type="predicted"/>
<dbReference type="InterPro" id="IPR006694">
    <property type="entry name" value="Fatty_acid_hydroxylase"/>
</dbReference>
<name>A0A9Q0MEG2_BLOTA</name>
<protein>
    <recommendedName>
        <fullName evidence="6">Fatty acid hydroxylase domain-containing protein</fullName>
    </recommendedName>
</protein>
<keyword evidence="8" id="KW-1185">Reference proteome</keyword>
<reference evidence="7" key="1">
    <citation type="submission" date="2022-12" db="EMBL/GenBank/DDBJ databases">
        <title>Genome assemblies of Blomia tropicalis.</title>
        <authorList>
            <person name="Cui Y."/>
        </authorList>
    </citation>
    <scope>NUCLEOTIDE SEQUENCE</scope>
    <source>
        <tissue evidence="7">Adult mites</tissue>
    </source>
</reference>
<dbReference type="InterPro" id="IPR050307">
    <property type="entry name" value="Sterol_Desaturase_Related"/>
</dbReference>
<accession>A0A9Q0MEG2</accession>
<feature type="domain" description="Fatty acid hydroxylase" evidence="6">
    <location>
        <begin position="129"/>
        <end position="254"/>
    </location>
</feature>
<evidence type="ECO:0000256" key="1">
    <source>
        <dbReference type="ARBA" id="ARBA00004370"/>
    </source>
</evidence>
<gene>
    <name evidence="7" type="ORF">RDWZM_002839</name>
</gene>
<dbReference type="AlphaFoldDB" id="A0A9Q0MEG2"/>
<organism evidence="7 8">
    <name type="scientific">Blomia tropicalis</name>
    <name type="common">Mite</name>
    <dbReference type="NCBI Taxonomy" id="40697"/>
    <lineage>
        <taxon>Eukaryota</taxon>
        <taxon>Metazoa</taxon>
        <taxon>Ecdysozoa</taxon>
        <taxon>Arthropoda</taxon>
        <taxon>Chelicerata</taxon>
        <taxon>Arachnida</taxon>
        <taxon>Acari</taxon>
        <taxon>Acariformes</taxon>
        <taxon>Sarcoptiformes</taxon>
        <taxon>Astigmata</taxon>
        <taxon>Glycyphagoidea</taxon>
        <taxon>Echimyopodidae</taxon>
        <taxon>Blomia</taxon>
    </lineage>
</organism>
<dbReference type="EMBL" id="JAPWDV010000001">
    <property type="protein sequence ID" value="KAJ6224294.1"/>
    <property type="molecule type" value="Genomic_DNA"/>
</dbReference>
<dbReference type="Pfam" id="PF04116">
    <property type="entry name" value="FA_hydroxylase"/>
    <property type="match status" value="1"/>
</dbReference>